<dbReference type="InterPro" id="IPR001091">
    <property type="entry name" value="RM_Methyltransferase"/>
</dbReference>
<evidence type="ECO:0000256" key="1">
    <source>
        <dbReference type="ARBA" id="ARBA00010203"/>
    </source>
</evidence>
<dbReference type="EMBL" id="JAQMTU010000058">
    <property type="protein sequence ID" value="MDB9486912.1"/>
    <property type="molecule type" value="Genomic_DNA"/>
</dbReference>
<keyword evidence="12" id="KW-1185">Reference proteome</keyword>
<dbReference type="PANTHER" id="PTHR13370">
    <property type="entry name" value="RNA METHYLASE-RELATED"/>
    <property type="match status" value="1"/>
</dbReference>
<comment type="similarity">
    <text evidence="1">Belongs to the N(4)/N(6)-methyltransferase family. N(4) subfamily.</text>
</comment>
<evidence type="ECO:0000256" key="7">
    <source>
        <dbReference type="ARBA" id="ARBA00049120"/>
    </source>
</evidence>
<protein>
    <recommendedName>
        <fullName evidence="8">Methyltransferase</fullName>
        <ecNumber evidence="8">2.1.1.-</ecNumber>
    </recommendedName>
</protein>
<proteinExistence type="inferred from homology"/>
<dbReference type="PROSITE" id="PS00093">
    <property type="entry name" value="N4_MTASE"/>
    <property type="match status" value="1"/>
</dbReference>
<keyword evidence="5" id="KW-0680">Restriction system</keyword>
<dbReference type="Proteomes" id="UP001212123">
    <property type="component" value="Unassembled WGS sequence"/>
</dbReference>
<evidence type="ECO:0000256" key="4">
    <source>
        <dbReference type="ARBA" id="ARBA00022691"/>
    </source>
</evidence>
<keyword evidence="6" id="KW-0238">DNA-binding</keyword>
<evidence type="ECO:0000256" key="5">
    <source>
        <dbReference type="ARBA" id="ARBA00022747"/>
    </source>
</evidence>
<feature type="region of interest" description="Disordered" evidence="9">
    <location>
        <begin position="187"/>
        <end position="227"/>
    </location>
</feature>
<evidence type="ECO:0000313" key="12">
    <source>
        <dbReference type="Proteomes" id="UP001212123"/>
    </source>
</evidence>
<evidence type="ECO:0000259" key="10">
    <source>
        <dbReference type="Pfam" id="PF01555"/>
    </source>
</evidence>
<reference evidence="11 12" key="1">
    <citation type="submission" date="2023-01" db="EMBL/GenBank/DDBJ databases">
        <title>Genomes from the Australian National Cyanobacteria Reference Collection.</title>
        <authorList>
            <person name="Willis A."/>
            <person name="Lee E.M.F."/>
        </authorList>
    </citation>
    <scope>NUCLEOTIDE SEQUENCE [LARGE SCALE GENOMIC DNA]</scope>
    <source>
        <strain evidence="11 12">CS-537/01</strain>
    </source>
</reference>
<keyword evidence="4" id="KW-0949">S-adenosyl-L-methionine</keyword>
<dbReference type="InterPro" id="IPR017985">
    <property type="entry name" value="MeTrfase_CN4_CS"/>
</dbReference>
<evidence type="ECO:0000256" key="6">
    <source>
        <dbReference type="ARBA" id="ARBA00023125"/>
    </source>
</evidence>
<dbReference type="InterPro" id="IPR029063">
    <property type="entry name" value="SAM-dependent_MTases_sf"/>
</dbReference>
<comment type="caution">
    <text evidence="11">The sequence shown here is derived from an EMBL/GenBank/DDBJ whole genome shotgun (WGS) entry which is preliminary data.</text>
</comment>
<comment type="catalytic activity">
    <reaction evidence="7">
        <text>a 2'-deoxycytidine in DNA + S-adenosyl-L-methionine = an N(4)-methyl-2'-deoxycytidine in DNA + S-adenosyl-L-homocysteine + H(+)</text>
        <dbReference type="Rhea" id="RHEA:16857"/>
        <dbReference type="Rhea" id="RHEA-COMP:11369"/>
        <dbReference type="Rhea" id="RHEA-COMP:13674"/>
        <dbReference type="ChEBI" id="CHEBI:15378"/>
        <dbReference type="ChEBI" id="CHEBI:57856"/>
        <dbReference type="ChEBI" id="CHEBI:59789"/>
        <dbReference type="ChEBI" id="CHEBI:85452"/>
        <dbReference type="ChEBI" id="CHEBI:137933"/>
        <dbReference type="EC" id="2.1.1.113"/>
    </reaction>
</comment>
<sequence length="310" mass="35228">MLDYITANLPLFANLDRKLVVKIDDIGEVNFQQANFLINGEALNSLKKLPDSLVQTVITSPPYYGQRDYCREEQIGIEENPDEYVNKLLEVFDEVKRVLKEDGTLWINLGDKYIDGNLAGLPWKLALALKERGWILRSDIIWYKPNAMPSSVKNRPTTDHEYIFLFAKSSKYYYDADAIREPHVTFSENSKMRGGRNHLGKKGGTPEQGKNSGNSNLHNGRWDQAFHPQGRNKRTVWEVPLSKFREAHFAVFPEQLIEPCILAGSSEGGIVLDPFFGAGTVGLVSMKKGRKFIGIELNEDYCKIAIKRIF</sequence>
<dbReference type="EC" id="2.1.1.-" evidence="8"/>
<dbReference type="SUPFAM" id="SSF53335">
    <property type="entry name" value="S-adenosyl-L-methionine-dependent methyltransferases"/>
    <property type="match status" value="1"/>
</dbReference>
<accession>A0ABT5A6X6</accession>
<feature type="compositionally biased region" description="Polar residues" evidence="9">
    <location>
        <begin position="208"/>
        <end position="218"/>
    </location>
</feature>
<organism evidence="11 12">
    <name type="scientific">Dolichospermum circinale CS-537/01</name>
    <dbReference type="NCBI Taxonomy" id="3021739"/>
    <lineage>
        <taxon>Bacteria</taxon>
        <taxon>Bacillati</taxon>
        <taxon>Cyanobacteriota</taxon>
        <taxon>Cyanophyceae</taxon>
        <taxon>Nostocales</taxon>
        <taxon>Aphanizomenonaceae</taxon>
        <taxon>Dolichospermum</taxon>
        <taxon>Dolichospermum circinale</taxon>
    </lineage>
</organism>
<feature type="domain" description="DNA methylase N-4/N-6" evidence="10">
    <location>
        <begin position="54"/>
        <end position="306"/>
    </location>
</feature>
<dbReference type="PRINTS" id="PR00508">
    <property type="entry name" value="S21N4MTFRASE"/>
</dbReference>
<name>A0ABT5A6X6_9CYAN</name>
<evidence type="ECO:0000256" key="2">
    <source>
        <dbReference type="ARBA" id="ARBA00022603"/>
    </source>
</evidence>
<evidence type="ECO:0000256" key="3">
    <source>
        <dbReference type="ARBA" id="ARBA00022679"/>
    </source>
</evidence>
<gene>
    <name evidence="11" type="ORF">PN492_10215</name>
</gene>
<evidence type="ECO:0000256" key="8">
    <source>
        <dbReference type="RuleBase" id="RU362026"/>
    </source>
</evidence>
<evidence type="ECO:0000313" key="11">
    <source>
        <dbReference type="EMBL" id="MDB9486912.1"/>
    </source>
</evidence>
<dbReference type="Pfam" id="PF01555">
    <property type="entry name" value="N6_N4_Mtase"/>
    <property type="match status" value="1"/>
</dbReference>
<dbReference type="PANTHER" id="PTHR13370:SF3">
    <property type="entry name" value="TRNA (GUANINE(10)-N2)-METHYLTRANSFERASE HOMOLOG"/>
    <property type="match status" value="1"/>
</dbReference>
<keyword evidence="2" id="KW-0489">Methyltransferase</keyword>
<dbReference type="InterPro" id="IPR002941">
    <property type="entry name" value="DNA_methylase_N4/N6"/>
</dbReference>
<keyword evidence="3" id="KW-0808">Transferase</keyword>
<evidence type="ECO:0000256" key="9">
    <source>
        <dbReference type="SAM" id="MobiDB-lite"/>
    </source>
</evidence>
<dbReference type="Gene3D" id="3.40.50.150">
    <property type="entry name" value="Vaccinia Virus protein VP39"/>
    <property type="match status" value="1"/>
</dbReference>